<comment type="caution">
    <text evidence="2">The sequence shown here is derived from an EMBL/GenBank/DDBJ whole genome shotgun (WGS) entry which is preliminary data.</text>
</comment>
<evidence type="ECO:0000256" key="1">
    <source>
        <dbReference type="SAM" id="MobiDB-lite"/>
    </source>
</evidence>
<name>A0ABV8WFY5_9MICC</name>
<reference evidence="3" key="1">
    <citation type="journal article" date="2019" name="Int. J. Syst. Evol. Microbiol.">
        <title>The Global Catalogue of Microorganisms (GCM) 10K type strain sequencing project: providing services to taxonomists for standard genome sequencing and annotation.</title>
        <authorList>
            <consortium name="The Broad Institute Genomics Platform"/>
            <consortium name="The Broad Institute Genome Sequencing Center for Infectious Disease"/>
            <person name="Wu L."/>
            <person name="Ma J."/>
        </authorList>
    </citation>
    <scope>NUCLEOTIDE SEQUENCE [LARGE SCALE GENOMIC DNA]</scope>
    <source>
        <strain evidence="3">PJ61</strain>
    </source>
</reference>
<evidence type="ECO:0000313" key="3">
    <source>
        <dbReference type="Proteomes" id="UP001595778"/>
    </source>
</evidence>
<evidence type="ECO:0000313" key="2">
    <source>
        <dbReference type="EMBL" id="MFC4395654.1"/>
    </source>
</evidence>
<organism evidence="2 3">
    <name type="scientific">Arthrobacter sedimenti</name>
    <dbReference type="NCBI Taxonomy" id="2694931"/>
    <lineage>
        <taxon>Bacteria</taxon>
        <taxon>Bacillati</taxon>
        <taxon>Actinomycetota</taxon>
        <taxon>Actinomycetes</taxon>
        <taxon>Micrococcales</taxon>
        <taxon>Micrococcaceae</taxon>
        <taxon>Arthrobacter</taxon>
    </lineage>
</organism>
<keyword evidence="3" id="KW-1185">Reference proteome</keyword>
<dbReference type="EMBL" id="JBHSDQ010000002">
    <property type="protein sequence ID" value="MFC4395654.1"/>
    <property type="molecule type" value="Genomic_DNA"/>
</dbReference>
<protein>
    <submittedName>
        <fullName evidence="2">Uncharacterized protein</fullName>
    </submittedName>
</protein>
<gene>
    <name evidence="2" type="ORF">ACFO0G_06080</name>
</gene>
<dbReference type="RefSeq" id="WP_286402671.1">
    <property type="nucleotide sequence ID" value="NZ_JBHSDQ010000002.1"/>
</dbReference>
<dbReference type="Proteomes" id="UP001595778">
    <property type="component" value="Unassembled WGS sequence"/>
</dbReference>
<sequence>MDESASPSKQAQATREAMQESGITLSAVWMRYFSFTGAAGEYEIDAYLNGSLELPSHERDLVAHAVNELIKELPPRRMAPYSPNGKKPGHGPDPTHDGAKGAPHSESPDGSQDGN</sequence>
<proteinExistence type="predicted"/>
<feature type="region of interest" description="Disordered" evidence="1">
    <location>
        <begin position="73"/>
        <end position="115"/>
    </location>
</feature>
<accession>A0ABV8WFY5</accession>